<reference evidence="5" key="1">
    <citation type="submission" date="2016-10" db="EMBL/GenBank/DDBJ databases">
        <authorList>
            <person name="Varghese N."/>
            <person name="Submissions S."/>
        </authorList>
    </citation>
    <scope>NUCLEOTIDE SEQUENCE [LARGE SCALE GENOMIC DNA]</scope>
    <source>
        <strain evidence="5">DSM 45460</strain>
    </source>
</reference>
<evidence type="ECO:0000313" key="5">
    <source>
        <dbReference type="Proteomes" id="UP000199213"/>
    </source>
</evidence>
<dbReference type="SUPFAM" id="SSF53474">
    <property type="entry name" value="alpha/beta-Hydrolases"/>
    <property type="match status" value="1"/>
</dbReference>
<dbReference type="OrthoDB" id="9780848at2"/>
<keyword evidence="2" id="KW-0378">Hydrolase</keyword>
<dbReference type="EMBL" id="FNFM01000013">
    <property type="protein sequence ID" value="SDK80774.1"/>
    <property type="molecule type" value="Genomic_DNA"/>
</dbReference>
<feature type="domain" description="Phospholipase/carboxylesterase/thioesterase" evidence="3">
    <location>
        <begin position="16"/>
        <end position="203"/>
    </location>
</feature>
<evidence type="ECO:0000259" key="3">
    <source>
        <dbReference type="Pfam" id="PF02230"/>
    </source>
</evidence>
<protein>
    <submittedName>
        <fullName evidence="4">Phospholipase/carboxylesterase</fullName>
    </submittedName>
</protein>
<dbReference type="Proteomes" id="UP000199213">
    <property type="component" value="Unassembled WGS sequence"/>
</dbReference>
<dbReference type="InterPro" id="IPR050955">
    <property type="entry name" value="Plant_Biomass_Hydrol_Est"/>
</dbReference>
<evidence type="ECO:0000256" key="1">
    <source>
        <dbReference type="ARBA" id="ARBA00022729"/>
    </source>
</evidence>
<organism evidence="4 5">
    <name type="scientific">Actinopolyspora mzabensis</name>
    <dbReference type="NCBI Taxonomy" id="995066"/>
    <lineage>
        <taxon>Bacteria</taxon>
        <taxon>Bacillati</taxon>
        <taxon>Actinomycetota</taxon>
        <taxon>Actinomycetes</taxon>
        <taxon>Actinopolysporales</taxon>
        <taxon>Actinopolysporaceae</taxon>
        <taxon>Actinopolyspora</taxon>
    </lineage>
</organism>
<sequence length="207" mass="22809">MSTSELPLRHEFTEGAPRSPVLLMLHGTGGTPRDMAPLGYRIDPDAALLSPGGSVSENGVSRWFRRYAEGVFDEQDVLRRAEELGEFVERAREHYDITDRGLVAVGFSNGANIAAALALLRPDVLTEAVLFAAMSPLSDVPRRSLTETRVWMSNGEHDPMAPMTAANRLVDSLRDRGAEVTTHRHPGGHDITAEALREAADWVRQRR</sequence>
<evidence type="ECO:0000256" key="2">
    <source>
        <dbReference type="ARBA" id="ARBA00022801"/>
    </source>
</evidence>
<dbReference type="PANTHER" id="PTHR43037">
    <property type="entry name" value="UNNAMED PRODUCT-RELATED"/>
    <property type="match status" value="1"/>
</dbReference>
<name>A0A1G9EX94_ACTMZ</name>
<evidence type="ECO:0000313" key="4">
    <source>
        <dbReference type="EMBL" id="SDK80774.1"/>
    </source>
</evidence>
<dbReference type="AlphaFoldDB" id="A0A1G9EX94"/>
<dbReference type="InterPro" id="IPR029058">
    <property type="entry name" value="AB_hydrolase_fold"/>
</dbReference>
<dbReference type="Gene3D" id="3.40.50.1820">
    <property type="entry name" value="alpha/beta hydrolase"/>
    <property type="match status" value="1"/>
</dbReference>
<dbReference type="RefSeq" id="WP_092631728.1">
    <property type="nucleotide sequence ID" value="NZ_FNFM01000013.1"/>
</dbReference>
<dbReference type="GO" id="GO:0016787">
    <property type="term" value="F:hydrolase activity"/>
    <property type="evidence" value="ECO:0007669"/>
    <property type="project" value="UniProtKB-KW"/>
</dbReference>
<keyword evidence="1" id="KW-0732">Signal</keyword>
<dbReference type="Pfam" id="PF02230">
    <property type="entry name" value="Abhydrolase_2"/>
    <property type="match status" value="1"/>
</dbReference>
<dbReference type="InterPro" id="IPR003140">
    <property type="entry name" value="PLipase/COase/thioEstase"/>
</dbReference>
<gene>
    <name evidence="4" type="ORF">SAMN04487820_11358</name>
</gene>
<dbReference type="PANTHER" id="PTHR43037:SF5">
    <property type="entry name" value="FERULOYL ESTERASE"/>
    <property type="match status" value="1"/>
</dbReference>
<accession>A0A1G9EX94</accession>
<keyword evidence="5" id="KW-1185">Reference proteome</keyword>
<proteinExistence type="predicted"/>